<feature type="compositionally biased region" description="Low complexity" evidence="2">
    <location>
        <begin position="557"/>
        <end position="571"/>
    </location>
</feature>
<feature type="compositionally biased region" description="Low complexity" evidence="2">
    <location>
        <begin position="853"/>
        <end position="865"/>
    </location>
</feature>
<dbReference type="GO" id="GO:0016020">
    <property type="term" value="C:membrane"/>
    <property type="evidence" value="ECO:0007669"/>
    <property type="project" value="TreeGrafter"/>
</dbReference>
<dbReference type="SUPFAM" id="SSF56801">
    <property type="entry name" value="Acetyl-CoA synthetase-like"/>
    <property type="match status" value="1"/>
</dbReference>
<accession>A0A8H5LI11</accession>
<dbReference type="EMBL" id="JAACJO010000005">
    <property type="protein sequence ID" value="KAF5357864.1"/>
    <property type="molecule type" value="Genomic_DNA"/>
</dbReference>
<dbReference type="OrthoDB" id="1700726at2759"/>
<dbReference type="InterPro" id="IPR036390">
    <property type="entry name" value="WH_DNA-bd_sf"/>
</dbReference>
<dbReference type="GO" id="GO:0000786">
    <property type="term" value="C:nucleosome"/>
    <property type="evidence" value="ECO:0007669"/>
    <property type="project" value="InterPro"/>
</dbReference>
<evidence type="ECO:0000313" key="5">
    <source>
        <dbReference type="Proteomes" id="UP000559027"/>
    </source>
</evidence>
<feature type="compositionally biased region" description="Low complexity" evidence="2">
    <location>
        <begin position="821"/>
        <end position="845"/>
    </location>
</feature>
<dbReference type="PROSITE" id="PS51504">
    <property type="entry name" value="H15"/>
    <property type="match status" value="1"/>
</dbReference>
<dbReference type="InterPro" id="IPR005818">
    <property type="entry name" value="Histone_H1/H5_H15"/>
</dbReference>
<dbReference type="Gene3D" id="3.40.50.12780">
    <property type="entry name" value="N-terminal domain of ligase-like"/>
    <property type="match status" value="1"/>
</dbReference>
<dbReference type="GO" id="GO:0003677">
    <property type="term" value="F:DNA binding"/>
    <property type="evidence" value="ECO:0007669"/>
    <property type="project" value="InterPro"/>
</dbReference>
<dbReference type="Gene3D" id="1.10.10.10">
    <property type="entry name" value="Winged helix-like DNA-binding domain superfamily/Winged helix DNA-binding domain"/>
    <property type="match status" value="1"/>
</dbReference>
<keyword evidence="5" id="KW-1185">Reference proteome</keyword>
<evidence type="ECO:0000259" key="3">
    <source>
        <dbReference type="PROSITE" id="PS51504"/>
    </source>
</evidence>
<comment type="caution">
    <text evidence="4">The sequence shown here is derived from an EMBL/GenBank/DDBJ whole genome shotgun (WGS) entry which is preliminary data.</text>
</comment>
<evidence type="ECO:0000256" key="2">
    <source>
        <dbReference type="SAM" id="MobiDB-lite"/>
    </source>
</evidence>
<protein>
    <recommendedName>
        <fullName evidence="1">Histone H1</fullName>
    </recommendedName>
</protein>
<feature type="region of interest" description="Disordered" evidence="2">
    <location>
        <begin position="725"/>
        <end position="873"/>
    </location>
</feature>
<dbReference type="InterPro" id="IPR042099">
    <property type="entry name" value="ANL_N_sf"/>
</dbReference>
<dbReference type="SUPFAM" id="SSF46785">
    <property type="entry name" value="Winged helix' DNA-binding domain"/>
    <property type="match status" value="1"/>
</dbReference>
<evidence type="ECO:0000313" key="4">
    <source>
        <dbReference type="EMBL" id="KAF5357864.1"/>
    </source>
</evidence>
<gene>
    <name evidence="4" type="ORF">D9756_001828</name>
</gene>
<dbReference type="GO" id="GO:0005783">
    <property type="term" value="C:endoplasmic reticulum"/>
    <property type="evidence" value="ECO:0007669"/>
    <property type="project" value="TreeGrafter"/>
</dbReference>
<feature type="compositionally biased region" description="Low complexity" evidence="2">
    <location>
        <begin position="584"/>
        <end position="600"/>
    </location>
</feature>
<dbReference type="PANTHER" id="PTHR43272:SF11">
    <property type="entry name" value="AMP-DEPENDENT SYNTHETASE_LIGASE DOMAIN-CONTAINING PROTEIN"/>
    <property type="match status" value="1"/>
</dbReference>
<sequence>MPGISDYIVTDDLTILLALIAATTFLLNNLYKPQPLVHPILLGRQSDVGRARNPGESAIYRNYGTGLMGRFPIRPSKEVAILADLIKPESEAARTLWATKATNSGLQDRIAALGTGLIRLAGLKPGESKVLLLLNDGIEFLITDFALASHSVVSTTLTSQDLLRQVLETQTFSAIIATAEIVPRVLEGIYASGGTSKPQTIVVAGDISPQTTASVASNIRIIKFSEAEREGVKVEKILSQVPEPSDVYTVSYFSNEAGQLQAAQLTHENVTAGVAATRSLVPVSHALSPLDTLVSAFSLSSAYGRTIAYTAIYEGTSFATLPSSKVYHADGNSPLIDAGDIMATKRYPIPSPTILFIKPGHLKSMVTEVLKKASKSLFLFPFARRHKLAGVNDGFITRDSLWDRLVFDGARAKVIGDGAATLRAVVASGGSLPAVLMTPARIALSVPLVNTFTHPLVAGPVLASHPFDLQDFTHEGESESTIAHVGPPSVNVEAKLIGVEDEKVENGGDPAGLLLVRGPPVGRTGNGNGDHNEDYVQVSPTDEKKEKDEKDEGWVKETTPAAEAASAPTSPGKAKETKRKASATKKTTTTKKTVAPKAKTTGATKAKVAAVSGRPSWKEIVKECIIDHKDEARQGVSRSTIKKASMRFLKWSSYAEEKYRIEVVGNNLFQLNRAIASGADEGIFVLPKGPSGKVKLAPKNKTSGASKEVTELIYRGVTLMIDVDSSMIPQNSKPPSKSTGGKAPTKKATSTGKASAGKSALKAIPPKKAVAPKKALAGKPKATAATKKTAAPTKRGTAKKAVTGTAPAAKAKAAAKKTPVKKAVAATKKTASSTTTKKSSSATAKPKSKTKPASKSVTKPTSKPTSKARKVAA</sequence>
<dbReference type="PANTHER" id="PTHR43272">
    <property type="entry name" value="LONG-CHAIN-FATTY-ACID--COA LIGASE"/>
    <property type="match status" value="1"/>
</dbReference>
<feature type="domain" description="H15" evidence="3">
    <location>
        <begin position="613"/>
        <end position="698"/>
    </location>
</feature>
<dbReference type="InterPro" id="IPR036388">
    <property type="entry name" value="WH-like_DNA-bd_sf"/>
</dbReference>
<dbReference type="GO" id="GO:0004467">
    <property type="term" value="F:long-chain fatty acid-CoA ligase activity"/>
    <property type="evidence" value="ECO:0007669"/>
    <property type="project" value="TreeGrafter"/>
</dbReference>
<dbReference type="AlphaFoldDB" id="A0A8H5LI11"/>
<dbReference type="GO" id="GO:0006334">
    <property type="term" value="P:nucleosome assembly"/>
    <property type="evidence" value="ECO:0007669"/>
    <property type="project" value="InterPro"/>
</dbReference>
<feature type="compositionally biased region" description="Low complexity" evidence="2">
    <location>
        <begin position="736"/>
        <end position="812"/>
    </location>
</feature>
<reference evidence="4 5" key="1">
    <citation type="journal article" date="2020" name="ISME J.">
        <title>Uncovering the hidden diversity of litter-decomposition mechanisms in mushroom-forming fungi.</title>
        <authorList>
            <person name="Floudas D."/>
            <person name="Bentzer J."/>
            <person name="Ahren D."/>
            <person name="Johansson T."/>
            <person name="Persson P."/>
            <person name="Tunlid A."/>
        </authorList>
    </citation>
    <scope>NUCLEOTIDE SEQUENCE [LARGE SCALE GENOMIC DNA]</scope>
    <source>
        <strain evidence="4 5">CBS 146.42</strain>
    </source>
</reference>
<evidence type="ECO:0000256" key="1">
    <source>
        <dbReference type="ARBA" id="ARBA00020833"/>
    </source>
</evidence>
<proteinExistence type="predicted"/>
<name>A0A8H5LI11_9AGAR</name>
<dbReference type="Pfam" id="PF00538">
    <property type="entry name" value="Linker_histone"/>
    <property type="match status" value="1"/>
</dbReference>
<feature type="compositionally biased region" description="Basic and acidic residues" evidence="2">
    <location>
        <begin position="541"/>
        <end position="555"/>
    </location>
</feature>
<dbReference type="Proteomes" id="UP000559027">
    <property type="component" value="Unassembled WGS sequence"/>
</dbReference>
<organism evidence="4 5">
    <name type="scientific">Leucocoprinus leucothites</name>
    <dbReference type="NCBI Taxonomy" id="201217"/>
    <lineage>
        <taxon>Eukaryota</taxon>
        <taxon>Fungi</taxon>
        <taxon>Dikarya</taxon>
        <taxon>Basidiomycota</taxon>
        <taxon>Agaricomycotina</taxon>
        <taxon>Agaricomycetes</taxon>
        <taxon>Agaricomycetidae</taxon>
        <taxon>Agaricales</taxon>
        <taxon>Agaricineae</taxon>
        <taxon>Agaricaceae</taxon>
        <taxon>Leucocoprinus</taxon>
    </lineage>
</organism>
<feature type="region of interest" description="Disordered" evidence="2">
    <location>
        <begin position="503"/>
        <end position="600"/>
    </location>
</feature>